<evidence type="ECO:0000256" key="1">
    <source>
        <dbReference type="SAM" id="SignalP"/>
    </source>
</evidence>
<gene>
    <name evidence="3" type="ORF">AB3X84_11285</name>
</gene>
<feature type="chain" id="PRO_5047419193" evidence="1">
    <location>
        <begin position="33"/>
        <end position="141"/>
    </location>
</feature>
<dbReference type="InterPro" id="IPR025512">
    <property type="entry name" value="DUF4399"/>
</dbReference>
<name>A0ABV3WBS8_9BURK</name>
<feature type="domain" description="DUF4399" evidence="2">
    <location>
        <begin position="52"/>
        <end position="141"/>
    </location>
</feature>
<sequence>MFKTKWFSGGFSGKLSGAALAGLLTASGAAQAASVSFVQPTDGATVSNPVHVVFALDGMKVAPAGTTTDGTGPHHLLVDGKPLAKGEVIPANDKSLHFGKGQTETDLTLPPGDHTLTLQFGDGAHRSYGPELSKTITVHVK</sequence>
<feature type="signal peptide" evidence="1">
    <location>
        <begin position="1"/>
        <end position="32"/>
    </location>
</feature>
<evidence type="ECO:0000259" key="2">
    <source>
        <dbReference type="Pfam" id="PF14347"/>
    </source>
</evidence>
<accession>A0ABV3WBS8</accession>
<keyword evidence="1" id="KW-0732">Signal</keyword>
<dbReference type="Proteomes" id="UP001558535">
    <property type="component" value="Unassembled WGS sequence"/>
</dbReference>
<evidence type="ECO:0000313" key="4">
    <source>
        <dbReference type="Proteomes" id="UP001558535"/>
    </source>
</evidence>
<evidence type="ECO:0000313" key="3">
    <source>
        <dbReference type="EMBL" id="MEX3750585.1"/>
    </source>
</evidence>
<protein>
    <submittedName>
        <fullName evidence="3">DUF4399 domain-containing protein</fullName>
    </submittedName>
</protein>
<proteinExistence type="predicted"/>
<dbReference type="Pfam" id="PF14347">
    <property type="entry name" value="DUF4399"/>
    <property type="match status" value="1"/>
</dbReference>
<dbReference type="EMBL" id="JBFPKE010000002">
    <property type="protein sequence ID" value="MEX3750585.1"/>
    <property type="molecule type" value="Genomic_DNA"/>
</dbReference>
<reference evidence="3 4" key="1">
    <citation type="submission" date="2024-07" db="EMBL/GenBank/DDBJ databases">
        <title>A survey of Mimosa microsymbionts across Brazilian biomes reveals a high diversity of Paraburkholderia nodulating endemic species, but also that Cupriavidus is common as a symbiont of widespread species.</title>
        <authorList>
            <person name="Rouws L."/>
            <person name="Barauna A."/>
            <person name="Beukes C."/>
            <person name="Rouws J.R.C."/>
            <person name="De Faria S.M."/>
            <person name="Gross E."/>
            <person name="Bueno Dos Reis Junior F."/>
            <person name="Simon M.F."/>
            <person name="Maluk M."/>
            <person name="Odee D.W."/>
            <person name="Kenicer G."/>
            <person name="Young J.P.W."/>
            <person name="Reis V.M."/>
            <person name="Zilli J."/>
            <person name="James E.K."/>
        </authorList>
    </citation>
    <scope>NUCLEOTIDE SEQUENCE [LARGE SCALE GENOMIC DNA]</scope>
    <source>
        <strain evidence="3 4">BR14375</strain>
    </source>
</reference>
<organism evidence="3 4">
    <name type="scientific">Paraburkholderia phenoliruptrix</name>
    <dbReference type="NCBI Taxonomy" id="252970"/>
    <lineage>
        <taxon>Bacteria</taxon>
        <taxon>Pseudomonadati</taxon>
        <taxon>Pseudomonadota</taxon>
        <taxon>Betaproteobacteria</taxon>
        <taxon>Burkholderiales</taxon>
        <taxon>Burkholderiaceae</taxon>
        <taxon>Paraburkholderia</taxon>
    </lineage>
</organism>
<dbReference type="RefSeq" id="WP_368608324.1">
    <property type="nucleotide sequence ID" value="NZ_JBFPKB010000003.1"/>
</dbReference>
<keyword evidence="4" id="KW-1185">Reference proteome</keyword>
<comment type="caution">
    <text evidence="3">The sequence shown here is derived from an EMBL/GenBank/DDBJ whole genome shotgun (WGS) entry which is preliminary data.</text>
</comment>